<accession>A0A5C5Q5T1</accession>
<dbReference type="EMBL" id="VFIP01000001">
    <property type="protein sequence ID" value="TWS00828.1"/>
    <property type="molecule type" value="Genomic_DNA"/>
</dbReference>
<keyword evidence="1" id="KW-0812">Transmembrane</keyword>
<name>A0A5C5Q5T1_9PSED</name>
<dbReference type="OrthoDB" id="9891309at2"/>
<feature type="transmembrane region" description="Helical" evidence="1">
    <location>
        <begin position="5"/>
        <end position="22"/>
    </location>
</feature>
<keyword evidence="1" id="KW-0472">Membrane</keyword>
<evidence type="ECO:0000313" key="2">
    <source>
        <dbReference type="EMBL" id="TWS00828.1"/>
    </source>
</evidence>
<dbReference type="Proteomes" id="UP000317901">
    <property type="component" value="Unassembled WGS sequence"/>
</dbReference>
<proteinExistence type="predicted"/>
<gene>
    <name evidence="2" type="ORF">FJD37_00985</name>
</gene>
<organism evidence="2 3">
    <name type="scientific">Pseudomonas saxonica</name>
    <dbReference type="NCBI Taxonomy" id="2600598"/>
    <lineage>
        <taxon>Bacteria</taxon>
        <taxon>Pseudomonadati</taxon>
        <taxon>Pseudomonadota</taxon>
        <taxon>Gammaproteobacteria</taxon>
        <taxon>Pseudomonadales</taxon>
        <taxon>Pseudomonadaceae</taxon>
        <taxon>Pseudomonas</taxon>
    </lineage>
</organism>
<keyword evidence="1" id="KW-1133">Transmembrane helix</keyword>
<evidence type="ECO:0000256" key="1">
    <source>
        <dbReference type="SAM" id="Phobius"/>
    </source>
</evidence>
<dbReference type="AlphaFoldDB" id="A0A5C5Q5T1"/>
<dbReference type="RefSeq" id="WP_146424594.1">
    <property type="nucleotide sequence ID" value="NZ_CP142033.1"/>
</dbReference>
<evidence type="ECO:0000313" key="3">
    <source>
        <dbReference type="Proteomes" id="UP000317901"/>
    </source>
</evidence>
<sequence>MKTNFLFYILHLAMSIIIIVFTPLPSMMGMAFCAAIAALIPMLIAGRHQTNFRPISENWVSTLGCSVFMGVVITALFTAKAFVYILAVSITGSPHATDDLQIGKLVAIWLFTSVVATACVFFAYDFIRALRNNRN</sequence>
<feature type="transmembrane region" description="Helical" evidence="1">
    <location>
        <begin position="28"/>
        <end position="46"/>
    </location>
</feature>
<protein>
    <submittedName>
        <fullName evidence="2">Uncharacterized protein</fullName>
    </submittedName>
</protein>
<feature type="transmembrane region" description="Helical" evidence="1">
    <location>
        <begin position="106"/>
        <end position="127"/>
    </location>
</feature>
<feature type="transmembrane region" description="Helical" evidence="1">
    <location>
        <begin position="58"/>
        <end position="86"/>
    </location>
</feature>
<reference evidence="2 3" key="1">
    <citation type="submission" date="2019-06" db="EMBL/GenBank/DDBJ databases">
        <title>Pseudomonas bimorpha sp. nov. isolated from bovine raw milk and skim milk concentrate.</title>
        <authorList>
            <person name="Hofmann K."/>
            <person name="Huptas C."/>
            <person name="Doll E."/>
            <person name="Scherer S."/>
            <person name="Wenning M."/>
        </authorList>
    </citation>
    <scope>NUCLEOTIDE SEQUENCE [LARGE SCALE GENOMIC DNA]</scope>
    <source>
        <strain evidence="2 3">DSM 108990</strain>
    </source>
</reference>
<comment type="caution">
    <text evidence="2">The sequence shown here is derived from an EMBL/GenBank/DDBJ whole genome shotgun (WGS) entry which is preliminary data.</text>
</comment>